<gene>
    <name evidence="1" type="ORF">QJS04_geneDACA024199</name>
</gene>
<dbReference type="EMBL" id="JAUJYN010000002">
    <property type="protein sequence ID" value="KAK1277841.1"/>
    <property type="molecule type" value="Genomic_DNA"/>
</dbReference>
<reference evidence="1" key="1">
    <citation type="journal article" date="2023" name="Nat. Commun.">
        <title>Diploid and tetraploid genomes of Acorus and the evolution of monocots.</title>
        <authorList>
            <person name="Ma L."/>
            <person name="Liu K.W."/>
            <person name="Li Z."/>
            <person name="Hsiao Y.Y."/>
            <person name="Qi Y."/>
            <person name="Fu T."/>
            <person name="Tang G.D."/>
            <person name="Zhang D."/>
            <person name="Sun W.H."/>
            <person name="Liu D.K."/>
            <person name="Li Y."/>
            <person name="Chen G.Z."/>
            <person name="Liu X.D."/>
            <person name="Liao X.Y."/>
            <person name="Jiang Y.T."/>
            <person name="Yu X."/>
            <person name="Hao Y."/>
            <person name="Huang J."/>
            <person name="Zhao X.W."/>
            <person name="Ke S."/>
            <person name="Chen Y.Y."/>
            <person name="Wu W.L."/>
            <person name="Hsu J.L."/>
            <person name="Lin Y.F."/>
            <person name="Huang M.D."/>
            <person name="Li C.Y."/>
            <person name="Huang L."/>
            <person name="Wang Z.W."/>
            <person name="Zhao X."/>
            <person name="Zhong W.Y."/>
            <person name="Peng D.H."/>
            <person name="Ahmad S."/>
            <person name="Lan S."/>
            <person name="Zhang J.S."/>
            <person name="Tsai W.C."/>
            <person name="Van de Peer Y."/>
            <person name="Liu Z.J."/>
        </authorList>
    </citation>
    <scope>NUCLEOTIDE SEQUENCE</scope>
    <source>
        <strain evidence="1">SCP</strain>
    </source>
</reference>
<reference evidence="1" key="2">
    <citation type="submission" date="2023-06" db="EMBL/GenBank/DDBJ databases">
        <authorList>
            <person name="Ma L."/>
            <person name="Liu K.-W."/>
            <person name="Li Z."/>
            <person name="Hsiao Y.-Y."/>
            <person name="Qi Y."/>
            <person name="Fu T."/>
            <person name="Tang G."/>
            <person name="Zhang D."/>
            <person name="Sun W.-H."/>
            <person name="Liu D.-K."/>
            <person name="Li Y."/>
            <person name="Chen G.-Z."/>
            <person name="Liu X.-D."/>
            <person name="Liao X.-Y."/>
            <person name="Jiang Y.-T."/>
            <person name="Yu X."/>
            <person name="Hao Y."/>
            <person name="Huang J."/>
            <person name="Zhao X.-W."/>
            <person name="Ke S."/>
            <person name="Chen Y.-Y."/>
            <person name="Wu W.-L."/>
            <person name="Hsu J.-L."/>
            <person name="Lin Y.-F."/>
            <person name="Huang M.-D."/>
            <person name="Li C.-Y."/>
            <person name="Huang L."/>
            <person name="Wang Z.-W."/>
            <person name="Zhao X."/>
            <person name="Zhong W.-Y."/>
            <person name="Peng D.-H."/>
            <person name="Ahmad S."/>
            <person name="Lan S."/>
            <person name="Zhang J.-S."/>
            <person name="Tsai W.-C."/>
            <person name="Van De Peer Y."/>
            <person name="Liu Z.-J."/>
        </authorList>
    </citation>
    <scope>NUCLEOTIDE SEQUENCE</scope>
    <source>
        <strain evidence="1">SCP</strain>
        <tissue evidence="1">Leaves</tissue>
    </source>
</reference>
<name>A0AAV9BMA4_ACOGR</name>
<sequence>MKAEIPYFNGNMQIEDFLDWISKIERFIETMEIPKEKMVKLVAFPLKGGSAIWWDHL</sequence>
<organism evidence="1 2">
    <name type="scientific">Acorus gramineus</name>
    <name type="common">Dwarf sweet flag</name>
    <dbReference type="NCBI Taxonomy" id="55184"/>
    <lineage>
        <taxon>Eukaryota</taxon>
        <taxon>Viridiplantae</taxon>
        <taxon>Streptophyta</taxon>
        <taxon>Embryophyta</taxon>
        <taxon>Tracheophyta</taxon>
        <taxon>Spermatophyta</taxon>
        <taxon>Magnoliopsida</taxon>
        <taxon>Liliopsida</taxon>
        <taxon>Acoraceae</taxon>
        <taxon>Acorus</taxon>
    </lineage>
</organism>
<evidence type="ECO:0000313" key="2">
    <source>
        <dbReference type="Proteomes" id="UP001179952"/>
    </source>
</evidence>
<protein>
    <submittedName>
        <fullName evidence="1">Uncharacterized protein</fullName>
    </submittedName>
</protein>
<dbReference type="AlphaFoldDB" id="A0AAV9BMA4"/>
<evidence type="ECO:0000313" key="1">
    <source>
        <dbReference type="EMBL" id="KAK1277841.1"/>
    </source>
</evidence>
<accession>A0AAV9BMA4</accession>
<comment type="caution">
    <text evidence="1">The sequence shown here is derived from an EMBL/GenBank/DDBJ whole genome shotgun (WGS) entry which is preliminary data.</text>
</comment>
<proteinExistence type="predicted"/>
<keyword evidence="2" id="KW-1185">Reference proteome</keyword>
<dbReference type="Proteomes" id="UP001179952">
    <property type="component" value="Unassembled WGS sequence"/>
</dbReference>